<name>A0ABT1LPG2_9MICC</name>
<gene>
    <name evidence="2" type="ORF">NFC73_11465</name>
</gene>
<feature type="non-terminal residue" evidence="2">
    <location>
        <position position="1"/>
    </location>
</feature>
<protein>
    <submittedName>
        <fullName evidence="2">Uncharacterized protein</fullName>
    </submittedName>
</protein>
<keyword evidence="3" id="KW-1185">Reference proteome</keyword>
<dbReference type="EMBL" id="JANCLV010000006">
    <property type="protein sequence ID" value="MCP9000342.1"/>
    <property type="molecule type" value="Genomic_DNA"/>
</dbReference>
<feature type="compositionally biased region" description="Low complexity" evidence="1">
    <location>
        <begin position="182"/>
        <end position="215"/>
    </location>
</feature>
<dbReference type="Proteomes" id="UP001524318">
    <property type="component" value="Unassembled WGS sequence"/>
</dbReference>
<evidence type="ECO:0000313" key="3">
    <source>
        <dbReference type="Proteomes" id="UP001524318"/>
    </source>
</evidence>
<proteinExistence type="predicted"/>
<reference evidence="2 3" key="1">
    <citation type="submission" date="2022-06" db="EMBL/GenBank/DDBJ databases">
        <title>Pseudarthrobacter sp. strain RMG13 Genome sequencing and assembly.</title>
        <authorList>
            <person name="Kim I."/>
        </authorList>
    </citation>
    <scope>NUCLEOTIDE SEQUENCE [LARGE SCALE GENOMIC DNA]</scope>
    <source>
        <strain evidence="2 3">RMG13</strain>
    </source>
</reference>
<dbReference type="RefSeq" id="WP_254750267.1">
    <property type="nucleotide sequence ID" value="NZ_JANCLV010000006.1"/>
</dbReference>
<sequence>LEQKPRTDFPCAGGTAPPYRGQYPALDDPLTLDIDESTNGKEQPVVYEWGLPSSDISVTGNDGPAYGSLRRGCQEGQDFVFSEARFGFRSPRNVVLFAAGIRICFGDIAGGQQYFEHARDAYGLDGLAPEGVAECDLYKSVRSVLEQKPRTDFPCAGGTAPPYRGQYPALDDPLTLDIDESTNGTGPAPGGETTPLSLPVPSGSPVAVAASPSTP</sequence>
<feature type="region of interest" description="Disordered" evidence="1">
    <location>
        <begin position="152"/>
        <end position="215"/>
    </location>
</feature>
<feature type="region of interest" description="Disordered" evidence="1">
    <location>
        <begin position="1"/>
        <end position="24"/>
    </location>
</feature>
<evidence type="ECO:0000256" key="1">
    <source>
        <dbReference type="SAM" id="MobiDB-lite"/>
    </source>
</evidence>
<organism evidence="2 3">
    <name type="scientific">Pseudarthrobacter humi</name>
    <dbReference type="NCBI Taxonomy" id="2952523"/>
    <lineage>
        <taxon>Bacteria</taxon>
        <taxon>Bacillati</taxon>
        <taxon>Actinomycetota</taxon>
        <taxon>Actinomycetes</taxon>
        <taxon>Micrococcales</taxon>
        <taxon>Micrococcaceae</taxon>
        <taxon>Pseudarthrobacter</taxon>
    </lineage>
</organism>
<accession>A0ABT1LPG2</accession>
<evidence type="ECO:0000313" key="2">
    <source>
        <dbReference type="EMBL" id="MCP9000342.1"/>
    </source>
</evidence>
<comment type="caution">
    <text evidence="2">The sequence shown here is derived from an EMBL/GenBank/DDBJ whole genome shotgun (WGS) entry which is preliminary data.</text>
</comment>